<dbReference type="SMART" id="SM01328">
    <property type="entry name" value="zf-3CxxC"/>
    <property type="match status" value="1"/>
</dbReference>
<evidence type="ECO:0000256" key="3">
    <source>
        <dbReference type="ARBA" id="ARBA00022723"/>
    </source>
</evidence>
<evidence type="ECO:0000256" key="5">
    <source>
        <dbReference type="ARBA" id="ARBA00022833"/>
    </source>
</evidence>
<dbReference type="Pfam" id="PF13695">
    <property type="entry name" value="Zn_ribbon_3CxxC"/>
    <property type="match status" value="1"/>
</dbReference>
<dbReference type="Ensembl" id="ENSKMAT00000011694.1">
    <property type="protein sequence ID" value="ENSKMAP00000011516.1"/>
    <property type="gene ID" value="ENSKMAG00000008671.1"/>
</dbReference>
<evidence type="ECO:0000313" key="10">
    <source>
        <dbReference type="Proteomes" id="UP000264800"/>
    </source>
</evidence>
<dbReference type="KEGG" id="kmr:108234238"/>
<keyword evidence="3" id="KW-0479">Metal-binding</keyword>
<dbReference type="GO" id="GO:0006612">
    <property type="term" value="P:protein targeting to membrane"/>
    <property type="evidence" value="ECO:0007669"/>
    <property type="project" value="TreeGrafter"/>
</dbReference>
<dbReference type="GeneTree" id="ENSGT00940000164175"/>
<organism evidence="9 10">
    <name type="scientific">Kryptolebias marmoratus</name>
    <name type="common">Mangrove killifish</name>
    <name type="synonym">Rivulus marmoratus</name>
    <dbReference type="NCBI Taxonomy" id="37003"/>
    <lineage>
        <taxon>Eukaryota</taxon>
        <taxon>Metazoa</taxon>
        <taxon>Chordata</taxon>
        <taxon>Craniata</taxon>
        <taxon>Vertebrata</taxon>
        <taxon>Euteleostomi</taxon>
        <taxon>Actinopterygii</taxon>
        <taxon>Neopterygii</taxon>
        <taxon>Teleostei</taxon>
        <taxon>Neoteleostei</taxon>
        <taxon>Acanthomorphata</taxon>
        <taxon>Ovalentaria</taxon>
        <taxon>Atherinomorphae</taxon>
        <taxon>Cyprinodontiformes</taxon>
        <taxon>Rivulidae</taxon>
        <taxon>Kryptolebias</taxon>
    </lineage>
</organism>
<comment type="subcellular location">
    <subcellularLocation>
        <location evidence="1">Membrane</location>
        <topology evidence="1">Single-pass membrane protein</topology>
    </subcellularLocation>
</comment>
<dbReference type="GO" id="GO:0016020">
    <property type="term" value="C:membrane"/>
    <property type="evidence" value="ECO:0007669"/>
    <property type="project" value="UniProtKB-SubCell"/>
</dbReference>
<dbReference type="Proteomes" id="UP000264800">
    <property type="component" value="Unplaced"/>
</dbReference>
<evidence type="ECO:0000256" key="4">
    <source>
        <dbReference type="ARBA" id="ARBA00022771"/>
    </source>
</evidence>
<dbReference type="GO" id="GO:0031849">
    <property type="term" value="F:olfactory receptor binding"/>
    <property type="evidence" value="ECO:0007669"/>
    <property type="project" value="TreeGrafter"/>
</dbReference>
<dbReference type="STRING" id="37003.ENSKMAP00000011516"/>
<reference evidence="9" key="1">
    <citation type="submission" date="2025-08" db="UniProtKB">
        <authorList>
            <consortium name="Ensembl"/>
        </authorList>
    </citation>
    <scope>IDENTIFICATION</scope>
</reference>
<name>A0A3Q3A5E2_KRYMA</name>
<keyword evidence="5" id="KW-0862">Zinc</keyword>
<keyword evidence="4" id="KW-0863">Zinc-finger</keyword>
<accession>A0A3Q3A5E2</accession>
<dbReference type="GO" id="GO:0008270">
    <property type="term" value="F:zinc ion binding"/>
    <property type="evidence" value="ECO:0007669"/>
    <property type="project" value="UniProtKB-KW"/>
</dbReference>
<dbReference type="InterPro" id="IPR026096">
    <property type="entry name" value="R-trans_p"/>
</dbReference>
<evidence type="ECO:0000256" key="7">
    <source>
        <dbReference type="ARBA" id="ARBA00023136"/>
    </source>
</evidence>
<evidence type="ECO:0000259" key="8">
    <source>
        <dbReference type="SMART" id="SM01328"/>
    </source>
</evidence>
<evidence type="ECO:0000256" key="2">
    <source>
        <dbReference type="ARBA" id="ARBA00022692"/>
    </source>
</evidence>
<evidence type="ECO:0000256" key="6">
    <source>
        <dbReference type="ARBA" id="ARBA00022989"/>
    </source>
</evidence>
<evidence type="ECO:0000313" key="9">
    <source>
        <dbReference type="Ensembl" id="ENSKMAP00000011516.1"/>
    </source>
</evidence>
<dbReference type="PANTHER" id="PTHR14402:SF8">
    <property type="entry name" value="RECEPTOR-TRANSPORTING PROTEIN 4"/>
    <property type="match status" value="1"/>
</dbReference>
<dbReference type="GeneID" id="108234238"/>
<protein>
    <submittedName>
        <fullName evidence="9">Receptor-transporting protein 3-like</fullName>
    </submittedName>
</protein>
<sequence length="159" mass="18841">MEPQQWTRIFTNNIETLNKGDTWHLEFDETIEPKHLNFGWQKYIRRTIARFRCTKCERSWPSNRVMVIFFMQLTNGTGTVKVRPLRQNCKRCLNAPMVKPKVESDDINILMENLMEKIRIKCYRENLGQSIRHPGHLDVKSPHEPQHCEGCKLGICSRE</sequence>
<keyword evidence="6" id="KW-1133">Transmembrane helix</keyword>
<dbReference type="AlphaFoldDB" id="A0A3Q3A5E2"/>
<evidence type="ECO:0000256" key="1">
    <source>
        <dbReference type="ARBA" id="ARBA00004167"/>
    </source>
</evidence>
<dbReference type="PANTHER" id="PTHR14402">
    <property type="entry name" value="RECEPTOR TRANSPORTING PROTEIN"/>
    <property type="match status" value="1"/>
</dbReference>
<proteinExistence type="predicted"/>
<keyword evidence="10" id="KW-1185">Reference proteome</keyword>
<reference evidence="9" key="2">
    <citation type="submission" date="2025-09" db="UniProtKB">
        <authorList>
            <consortium name="Ensembl"/>
        </authorList>
    </citation>
    <scope>IDENTIFICATION</scope>
</reference>
<keyword evidence="7" id="KW-0472">Membrane</keyword>
<dbReference type="InterPro" id="IPR027377">
    <property type="entry name" value="ZAR1/RTP1-5-like_Znf-3CxxC"/>
</dbReference>
<dbReference type="RefSeq" id="XP_024861140.1">
    <property type="nucleotide sequence ID" value="XM_025005372.2"/>
</dbReference>
<dbReference type="GO" id="GO:0051205">
    <property type="term" value="P:protein insertion into membrane"/>
    <property type="evidence" value="ECO:0007669"/>
    <property type="project" value="TreeGrafter"/>
</dbReference>
<dbReference type="OrthoDB" id="8121437at2759"/>
<keyword evidence="2" id="KW-0812">Transmembrane</keyword>
<dbReference type="OMA" id="LMREVKP"/>
<feature type="domain" description="3CxxC-type" evidence="8">
    <location>
        <begin position="46"/>
        <end position="154"/>
    </location>
</feature>